<sequence>MANILQWTVAAGVGIPDGTGTDGIPDGAQ</sequence>
<gene>
    <name evidence="1" type="ORF">J2S42_006830</name>
</gene>
<dbReference type="AlphaFoldDB" id="A0AAE3W5W3"/>
<accession>A0AAE3W5W3</accession>
<organism evidence="1 2">
    <name type="scientific">Catenuloplanes indicus</name>
    <dbReference type="NCBI Taxonomy" id="137267"/>
    <lineage>
        <taxon>Bacteria</taxon>
        <taxon>Bacillati</taxon>
        <taxon>Actinomycetota</taxon>
        <taxon>Actinomycetes</taxon>
        <taxon>Micromonosporales</taxon>
        <taxon>Micromonosporaceae</taxon>
        <taxon>Catenuloplanes</taxon>
    </lineage>
</organism>
<evidence type="ECO:0000313" key="1">
    <source>
        <dbReference type="EMBL" id="MDQ0370161.1"/>
    </source>
</evidence>
<keyword evidence="2" id="KW-1185">Reference proteome</keyword>
<reference evidence="1 2" key="1">
    <citation type="submission" date="2023-07" db="EMBL/GenBank/DDBJ databases">
        <title>Sequencing the genomes of 1000 actinobacteria strains.</title>
        <authorList>
            <person name="Klenk H.-P."/>
        </authorList>
    </citation>
    <scope>NUCLEOTIDE SEQUENCE [LARGE SCALE GENOMIC DNA]</scope>
    <source>
        <strain evidence="1 2">DSM 44709</strain>
    </source>
</reference>
<proteinExistence type="predicted"/>
<dbReference type="EMBL" id="JAUSUZ010000001">
    <property type="protein sequence ID" value="MDQ0370161.1"/>
    <property type="molecule type" value="Genomic_DNA"/>
</dbReference>
<comment type="caution">
    <text evidence="1">The sequence shown here is derived from an EMBL/GenBank/DDBJ whole genome shotgun (WGS) entry which is preliminary data.</text>
</comment>
<protein>
    <submittedName>
        <fullName evidence="1">Uncharacterized protein</fullName>
    </submittedName>
</protein>
<name>A0AAE3W5W3_9ACTN</name>
<evidence type="ECO:0000313" key="2">
    <source>
        <dbReference type="Proteomes" id="UP001240236"/>
    </source>
</evidence>
<dbReference type="Proteomes" id="UP001240236">
    <property type="component" value="Unassembled WGS sequence"/>
</dbReference>